<gene>
    <name evidence="3" type="ORF">PENDEC_c027G04751</name>
</gene>
<evidence type="ECO:0000313" key="4">
    <source>
        <dbReference type="Proteomes" id="UP000191522"/>
    </source>
</evidence>
<reference evidence="4" key="1">
    <citation type="journal article" date="2017" name="Nat. Microbiol.">
        <title>Global analysis of biosynthetic gene clusters reveals vast potential of secondary metabolite production in Penicillium species.</title>
        <authorList>
            <person name="Nielsen J.C."/>
            <person name="Grijseels S."/>
            <person name="Prigent S."/>
            <person name="Ji B."/>
            <person name="Dainat J."/>
            <person name="Nielsen K.F."/>
            <person name="Frisvad J.C."/>
            <person name="Workman M."/>
            <person name="Nielsen J."/>
        </authorList>
    </citation>
    <scope>NUCLEOTIDE SEQUENCE [LARGE SCALE GENOMIC DNA]</scope>
    <source>
        <strain evidence="4">IBT 11843</strain>
    </source>
</reference>
<proteinExistence type="predicted"/>
<name>A0A1V6NZ99_PENDC</name>
<dbReference type="EMBL" id="MDYL01000027">
    <property type="protein sequence ID" value="OQD70053.1"/>
    <property type="molecule type" value="Genomic_DNA"/>
</dbReference>
<dbReference type="STRING" id="69771.A0A1V6NZ99"/>
<keyword evidence="1" id="KW-0479">Metal-binding</keyword>
<keyword evidence="1" id="KW-0863">Zinc-finger</keyword>
<accession>A0A1V6NZ99</accession>
<keyword evidence="1" id="KW-0862">Zinc</keyword>
<dbReference type="OMA" id="HAWNCTC"/>
<keyword evidence="4" id="KW-1185">Reference proteome</keyword>
<dbReference type="PROSITE" id="PS50966">
    <property type="entry name" value="ZF_SWIM"/>
    <property type="match status" value="1"/>
</dbReference>
<evidence type="ECO:0000313" key="3">
    <source>
        <dbReference type="EMBL" id="OQD70053.1"/>
    </source>
</evidence>
<protein>
    <recommendedName>
        <fullName evidence="2">SWIM-type domain-containing protein</fullName>
    </recommendedName>
</protein>
<dbReference type="GO" id="GO:0008270">
    <property type="term" value="F:zinc ion binding"/>
    <property type="evidence" value="ECO:0007669"/>
    <property type="project" value="UniProtKB-KW"/>
</dbReference>
<organism evidence="3 4">
    <name type="scientific">Penicillium decumbens</name>
    <dbReference type="NCBI Taxonomy" id="69771"/>
    <lineage>
        <taxon>Eukaryota</taxon>
        <taxon>Fungi</taxon>
        <taxon>Dikarya</taxon>
        <taxon>Ascomycota</taxon>
        <taxon>Pezizomycotina</taxon>
        <taxon>Eurotiomycetes</taxon>
        <taxon>Eurotiomycetidae</taxon>
        <taxon>Eurotiales</taxon>
        <taxon>Aspergillaceae</taxon>
        <taxon>Penicillium</taxon>
    </lineage>
</organism>
<sequence>MDASTTTNPPPSTGAFVDNLIAELAGFNIASSSTNANELKQPRTQTAFPEKQTRNPLLGLPAPQLARVKPLMLTLHCLFPNDLLPALDILDRGLVQRLVRVDQVDTMTASDQDQTISTDTPSKLHIAQMIPREDMFLVTSVSNAPPHSASSAATQEPEKGYEVRLHAWNCTCPTFAISAFRNLASRLDHSHVAMLRDQDDTVVYPFGGTLTCATDRESPPVCKHILACILFARCPGLFGADGNAKRVVSTEELAGWCAGWGG</sequence>
<dbReference type="AlphaFoldDB" id="A0A1V6NZ99"/>
<dbReference type="OrthoDB" id="5413281at2759"/>
<feature type="domain" description="SWIM-type" evidence="2">
    <location>
        <begin position="161"/>
        <end position="233"/>
    </location>
</feature>
<comment type="caution">
    <text evidence="3">The sequence shown here is derived from an EMBL/GenBank/DDBJ whole genome shotgun (WGS) entry which is preliminary data.</text>
</comment>
<evidence type="ECO:0000259" key="2">
    <source>
        <dbReference type="PROSITE" id="PS50966"/>
    </source>
</evidence>
<dbReference type="Proteomes" id="UP000191522">
    <property type="component" value="Unassembled WGS sequence"/>
</dbReference>
<evidence type="ECO:0000256" key="1">
    <source>
        <dbReference type="PROSITE-ProRule" id="PRU00325"/>
    </source>
</evidence>
<dbReference type="InterPro" id="IPR007527">
    <property type="entry name" value="Znf_SWIM"/>
</dbReference>